<organism evidence="1 2">
    <name type="scientific">Gigaspora margarita</name>
    <dbReference type="NCBI Taxonomy" id="4874"/>
    <lineage>
        <taxon>Eukaryota</taxon>
        <taxon>Fungi</taxon>
        <taxon>Fungi incertae sedis</taxon>
        <taxon>Mucoromycota</taxon>
        <taxon>Glomeromycotina</taxon>
        <taxon>Glomeromycetes</taxon>
        <taxon>Diversisporales</taxon>
        <taxon>Gigasporaceae</taxon>
        <taxon>Gigaspora</taxon>
    </lineage>
</organism>
<dbReference type="PANTHER" id="PTHR10492:SF57">
    <property type="entry name" value="ATP-DEPENDENT DNA HELICASE"/>
    <property type="match status" value="1"/>
</dbReference>
<protein>
    <submittedName>
        <fullName evidence="1">11688_t:CDS:1</fullName>
    </submittedName>
</protein>
<accession>A0ABN7UWN2</accession>
<comment type="caution">
    <text evidence="1">The sequence shown here is derived from an EMBL/GenBank/DDBJ whole genome shotgun (WGS) entry which is preliminary data.</text>
</comment>
<reference evidence="1 2" key="1">
    <citation type="submission" date="2021-06" db="EMBL/GenBank/DDBJ databases">
        <authorList>
            <person name="Kallberg Y."/>
            <person name="Tangrot J."/>
            <person name="Rosling A."/>
        </authorList>
    </citation>
    <scope>NUCLEOTIDE SEQUENCE [LARGE SCALE GENOMIC DNA]</scope>
    <source>
        <strain evidence="1 2">120-4 pot B 10/14</strain>
    </source>
</reference>
<gene>
    <name evidence="1" type="ORF">GMARGA_LOCUS11580</name>
</gene>
<evidence type="ECO:0000313" key="2">
    <source>
        <dbReference type="Proteomes" id="UP000789901"/>
    </source>
</evidence>
<dbReference type="PANTHER" id="PTHR10492">
    <property type="match status" value="1"/>
</dbReference>
<name>A0ABN7UWN2_GIGMA</name>
<dbReference type="Proteomes" id="UP000789901">
    <property type="component" value="Unassembled WGS sequence"/>
</dbReference>
<evidence type="ECO:0000313" key="1">
    <source>
        <dbReference type="EMBL" id="CAG8692073.1"/>
    </source>
</evidence>
<sequence>MYTVNPRKELYYLQLLLNNVKVAILFTDLKIVNNHLCETFKESTIRRKLIENDSMYNETMQEATQFQMPSALWKLFAMILLFGEPINTRTLWNENFVAMSENFIKKEIPNNYLQTNAVLLEITQILKQHHKSLNNFDLLLLPSTIDNFNELPRLLINELNIPVTSEDLAKIEMLNEDQKLVFDVVMKYIEKNQSATIFVDGPAGTI</sequence>
<keyword evidence="2" id="KW-1185">Reference proteome</keyword>
<proteinExistence type="predicted"/>
<dbReference type="EMBL" id="CAJVQB010006820">
    <property type="protein sequence ID" value="CAG8692073.1"/>
    <property type="molecule type" value="Genomic_DNA"/>
</dbReference>